<dbReference type="InterPro" id="IPR008966">
    <property type="entry name" value="Adhesion_dom_sf"/>
</dbReference>
<protein>
    <submittedName>
        <fullName evidence="3">Fimbrial protein</fullName>
    </submittedName>
</protein>
<proteinExistence type="predicted"/>
<reference evidence="3 4" key="1">
    <citation type="submission" date="2016-10" db="EMBL/GenBank/DDBJ databases">
        <authorList>
            <person name="de Groot N.N."/>
        </authorList>
    </citation>
    <scope>NUCLEOTIDE SEQUENCE [LARGE SCALE GENOMIC DNA]</scope>
    <source>
        <strain evidence="3 4">LMG 27941</strain>
    </source>
</reference>
<dbReference type="Gene3D" id="2.60.40.1090">
    <property type="entry name" value="Fimbrial-type adhesion domain"/>
    <property type="match status" value="1"/>
</dbReference>
<evidence type="ECO:0000259" key="2">
    <source>
        <dbReference type="Pfam" id="PF00419"/>
    </source>
</evidence>
<dbReference type="InterPro" id="IPR000259">
    <property type="entry name" value="Adhesion_dom_fimbrial"/>
</dbReference>
<accession>A0A1H9A3P2</accession>
<name>A0A1H9A3P2_9PSED</name>
<dbReference type="SUPFAM" id="SSF49401">
    <property type="entry name" value="Bacterial adhesins"/>
    <property type="match status" value="1"/>
</dbReference>
<dbReference type="Proteomes" id="UP000199221">
    <property type="component" value="Unassembled WGS sequence"/>
</dbReference>
<organism evidence="3 4">
    <name type="scientific">Pseudomonas soli</name>
    <dbReference type="NCBI Taxonomy" id="1306993"/>
    <lineage>
        <taxon>Bacteria</taxon>
        <taxon>Pseudomonadati</taxon>
        <taxon>Pseudomonadota</taxon>
        <taxon>Gammaproteobacteria</taxon>
        <taxon>Pseudomonadales</taxon>
        <taxon>Pseudomonadaceae</taxon>
        <taxon>Pseudomonas</taxon>
    </lineage>
</organism>
<dbReference type="RefSeq" id="WP_094010065.1">
    <property type="nucleotide sequence ID" value="NZ_FOEQ01000001.1"/>
</dbReference>
<dbReference type="Pfam" id="PF00419">
    <property type="entry name" value="Fimbrial"/>
    <property type="match status" value="1"/>
</dbReference>
<dbReference type="GO" id="GO:0007155">
    <property type="term" value="P:cell adhesion"/>
    <property type="evidence" value="ECO:0007669"/>
    <property type="project" value="InterPro"/>
</dbReference>
<feature type="domain" description="Fimbrial-type adhesion" evidence="2">
    <location>
        <begin position="196"/>
        <end position="326"/>
    </location>
</feature>
<gene>
    <name evidence="3" type="ORF">SAMN05216230_101293</name>
</gene>
<evidence type="ECO:0000313" key="3">
    <source>
        <dbReference type="EMBL" id="SEP71123.1"/>
    </source>
</evidence>
<dbReference type="PROSITE" id="PS51257">
    <property type="entry name" value="PROKAR_LIPOPROTEIN"/>
    <property type="match status" value="1"/>
</dbReference>
<sequence>MPPIRKHLLGLLLIAAACPTTSYALSCKLDPSKTAVFKEALGTALAVPADAPDGTIIWESEERALPVICADDYEMGLDEIVYFYINPAKVSVGQGIRVGIRYKSQVITQASGTISTGYSSFYGCNWANCTGWDKARFTLNFSVFIEKFGKTPANGQASTATEYRVFQLDGRGGLNPKPNSNLNYVITGMNNIRFVPCSPELTITPSVVNFRRALTSSAQVGQVASSANFSLDLIRNCDTPYAVNARFTPVAGTASVIDKLLVPTQNTSVGIALTRQDSNQPVPFGDWFKLSDLTTPGLIRNEFRADLVWRAPATPGAFEASALVDLFFK</sequence>
<evidence type="ECO:0000256" key="1">
    <source>
        <dbReference type="SAM" id="SignalP"/>
    </source>
</evidence>
<feature type="signal peptide" evidence="1">
    <location>
        <begin position="1"/>
        <end position="24"/>
    </location>
</feature>
<keyword evidence="1" id="KW-0732">Signal</keyword>
<feature type="chain" id="PRO_5011709257" evidence="1">
    <location>
        <begin position="25"/>
        <end position="329"/>
    </location>
</feature>
<dbReference type="InterPro" id="IPR036937">
    <property type="entry name" value="Adhesion_dom_fimbrial_sf"/>
</dbReference>
<dbReference type="AlphaFoldDB" id="A0A1H9A3P2"/>
<evidence type="ECO:0000313" key="4">
    <source>
        <dbReference type="Proteomes" id="UP000199221"/>
    </source>
</evidence>
<dbReference type="EMBL" id="FOEQ01000001">
    <property type="protein sequence ID" value="SEP71123.1"/>
    <property type="molecule type" value="Genomic_DNA"/>
</dbReference>
<dbReference type="GO" id="GO:0009289">
    <property type="term" value="C:pilus"/>
    <property type="evidence" value="ECO:0007669"/>
    <property type="project" value="InterPro"/>
</dbReference>